<evidence type="ECO:0000313" key="7">
    <source>
        <dbReference type="Proteomes" id="UP001183176"/>
    </source>
</evidence>
<dbReference type="PANTHER" id="PTHR42723">
    <property type="entry name" value="CHLOROPHYLL SYNTHASE"/>
    <property type="match status" value="1"/>
</dbReference>
<name>A0ABU2J7W5_9ACTN</name>
<keyword evidence="2 5" id="KW-0812">Transmembrane</keyword>
<comment type="caution">
    <text evidence="6">The sequence shown here is derived from an EMBL/GenBank/DDBJ whole genome shotgun (WGS) entry which is preliminary data.</text>
</comment>
<protein>
    <submittedName>
        <fullName evidence="6">UbiA family prenyltransferase</fullName>
    </submittedName>
</protein>
<feature type="transmembrane region" description="Helical" evidence="5">
    <location>
        <begin position="216"/>
        <end position="238"/>
    </location>
</feature>
<feature type="transmembrane region" description="Helical" evidence="5">
    <location>
        <begin position="245"/>
        <end position="266"/>
    </location>
</feature>
<feature type="transmembrane region" description="Helical" evidence="5">
    <location>
        <begin position="96"/>
        <end position="118"/>
    </location>
</feature>
<evidence type="ECO:0000256" key="2">
    <source>
        <dbReference type="ARBA" id="ARBA00022692"/>
    </source>
</evidence>
<reference evidence="7" key="1">
    <citation type="submission" date="2023-07" db="EMBL/GenBank/DDBJ databases">
        <title>30 novel species of actinomycetes from the DSMZ collection.</title>
        <authorList>
            <person name="Nouioui I."/>
        </authorList>
    </citation>
    <scope>NUCLEOTIDE SEQUENCE [LARGE SCALE GENOMIC DNA]</scope>
    <source>
        <strain evidence="7">DSM 44399</strain>
    </source>
</reference>
<feature type="transmembrane region" description="Helical" evidence="5">
    <location>
        <begin position="153"/>
        <end position="183"/>
    </location>
</feature>
<keyword evidence="7" id="KW-1185">Reference proteome</keyword>
<keyword evidence="4 5" id="KW-0472">Membrane</keyword>
<evidence type="ECO:0000256" key="5">
    <source>
        <dbReference type="SAM" id="Phobius"/>
    </source>
</evidence>
<gene>
    <name evidence="6" type="ORF">RM423_06675</name>
</gene>
<dbReference type="Pfam" id="PF01040">
    <property type="entry name" value="UbiA"/>
    <property type="match status" value="1"/>
</dbReference>
<dbReference type="InterPro" id="IPR050475">
    <property type="entry name" value="Prenyltransferase_related"/>
</dbReference>
<comment type="subcellular location">
    <subcellularLocation>
        <location evidence="1">Membrane</location>
        <topology evidence="1">Multi-pass membrane protein</topology>
    </subcellularLocation>
</comment>
<dbReference type="Proteomes" id="UP001183176">
    <property type="component" value="Unassembled WGS sequence"/>
</dbReference>
<dbReference type="PANTHER" id="PTHR42723:SF1">
    <property type="entry name" value="CHLOROPHYLL SYNTHASE, CHLOROPLASTIC"/>
    <property type="match status" value="1"/>
</dbReference>
<feature type="transmembrane region" description="Helical" evidence="5">
    <location>
        <begin position="289"/>
        <end position="315"/>
    </location>
</feature>
<dbReference type="InterPro" id="IPR000537">
    <property type="entry name" value="UbiA_prenyltransferase"/>
</dbReference>
<dbReference type="EMBL" id="JAVREH010000006">
    <property type="protein sequence ID" value="MDT0261077.1"/>
    <property type="molecule type" value="Genomic_DNA"/>
</dbReference>
<evidence type="ECO:0000256" key="4">
    <source>
        <dbReference type="ARBA" id="ARBA00023136"/>
    </source>
</evidence>
<sequence length="345" mass="36082">MTDSARSDCSARSASSAAATVMAHVQTWRPYTLWYVGFLGLAGAALSDGSHSGWRLLAAWSTPTLGWLGGHYLSDYFDRHLDGIAKPHRPIPSGRLPASMALSCGVLLMLAVAVLAVLTGWRTSLVAVLSVAAVLSYGLRLKALGIAGNLVRGALGALALLYGAVIVAPLGWTLVPFLVAFLLHDTASNLVGTLRDIDGDRAGGYRTLPVSHGSVVGVWTAAGLYAGAIAAAAIGATVGHGTTRLWYLLCLAGVAGVGLMALVPLVTQRRLLPVRIALHAHEVLVLERLALAAAVIGLRLGAVPALALLIPALLLTWWTQRRLRTWYELGTASATAPRPKGTTYA</sequence>
<feature type="transmembrane region" description="Helical" evidence="5">
    <location>
        <begin position="124"/>
        <end position="141"/>
    </location>
</feature>
<accession>A0ABU2J7W5</accession>
<keyword evidence="3 5" id="KW-1133">Transmembrane helix</keyword>
<evidence type="ECO:0000313" key="6">
    <source>
        <dbReference type="EMBL" id="MDT0261077.1"/>
    </source>
</evidence>
<dbReference type="InterPro" id="IPR044878">
    <property type="entry name" value="UbiA_sf"/>
</dbReference>
<evidence type="ECO:0000256" key="1">
    <source>
        <dbReference type="ARBA" id="ARBA00004141"/>
    </source>
</evidence>
<dbReference type="Gene3D" id="1.10.357.140">
    <property type="entry name" value="UbiA prenyltransferase"/>
    <property type="match status" value="1"/>
</dbReference>
<evidence type="ECO:0000256" key="3">
    <source>
        <dbReference type="ARBA" id="ARBA00022989"/>
    </source>
</evidence>
<organism evidence="6 7">
    <name type="scientific">Jatrophihabitans lederbergiae</name>
    <dbReference type="NCBI Taxonomy" id="3075547"/>
    <lineage>
        <taxon>Bacteria</taxon>
        <taxon>Bacillati</taxon>
        <taxon>Actinomycetota</taxon>
        <taxon>Actinomycetes</taxon>
        <taxon>Jatrophihabitantales</taxon>
        <taxon>Jatrophihabitantaceae</taxon>
        <taxon>Jatrophihabitans</taxon>
    </lineage>
</organism>
<dbReference type="CDD" id="cd13956">
    <property type="entry name" value="PT_UbiA"/>
    <property type="match status" value="1"/>
</dbReference>
<dbReference type="RefSeq" id="WP_311422233.1">
    <property type="nucleotide sequence ID" value="NZ_JAVREH010000006.1"/>
</dbReference>
<proteinExistence type="predicted"/>